<evidence type="ECO:0000256" key="1">
    <source>
        <dbReference type="SAM" id="SignalP"/>
    </source>
</evidence>
<keyword evidence="1" id="KW-0732">Signal</keyword>
<reference evidence="2 3" key="1">
    <citation type="submission" date="2018-11" db="EMBL/GenBank/DDBJ databases">
        <title>Proposal to divide the Flavobacteriaceae and reorganize its genera based on Amino Acid Identity values calculated from whole genome sequences.</title>
        <authorList>
            <person name="Nicholson A.C."/>
            <person name="Gulvik C.A."/>
            <person name="Whitney A.M."/>
            <person name="Humrighouse B.W."/>
            <person name="Bell M."/>
            <person name="Holmes B."/>
            <person name="Steigerwalt A."/>
            <person name="Villarma A."/>
            <person name="Sheth M."/>
            <person name="Batra D."/>
            <person name="Pryor J."/>
            <person name="Bernardet J.-F."/>
            <person name="Hugo C."/>
            <person name="Kampfer P."/>
            <person name="Newman J."/>
            <person name="Mcquiston J.R."/>
        </authorList>
    </citation>
    <scope>NUCLEOTIDE SEQUENCE [LARGE SCALE GENOMIC DNA]</scope>
    <source>
        <strain evidence="2 3">G0235</strain>
    </source>
</reference>
<dbReference type="Proteomes" id="UP000281899">
    <property type="component" value="Unassembled WGS sequence"/>
</dbReference>
<evidence type="ECO:0008006" key="4">
    <source>
        <dbReference type="Google" id="ProtNLM"/>
    </source>
</evidence>
<dbReference type="EMBL" id="RJTW01000007">
    <property type="protein sequence ID" value="ROH90448.1"/>
    <property type="molecule type" value="Genomic_DNA"/>
</dbReference>
<feature type="signal peptide" evidence="1">
    <location>
        <begin position="1"/>
        <end position="24"/>
    </location>
</feature>
<comment type="caution">
    <text evidence="2">The sequence shown here is derived from an EMBL/GenBank/DDBJ whole genome shotgun (WGS) entry which is preliminary data.</text>
</comment>
<sequence>MINIHTMKNLILLFSFLAIVSCNGQTDLESLKFDEKVSDNITKGEKETEANYGLLSYKQADVKNYKLGTVSFSEYTVPKGYDYSNNNLALFVNSYQNNQYLGFILNLAKEDEGKKLIDYLTKIYGNPEKRSTDKTGAAYFWDASAKNKWIFLTQTQELTQDNTKYTNTKLIVVKKGTRVENSSDAGTFSILDSFTLAYPKK</sequence>
<name>A0ABX9X680_9FLAO</name>
<protein>
    <recommendedName>
        <fullName evidence="4">Lipoprotein</fullName>
    </recommendedName>
</protein>
<gene>
    <name evidence="2" type="ORF">EGI15_17450</name>
</gene>
<feature type="chain" id="PRO_5047310611" description="Lipoprotein" evidence="1">
    <location>
        <begin position="25"/>
        <end position="201"/>
    </location>
</feature>
<proteinExistence type="predicted"/>
<keyword evidence="3" id="KW-1185">Reference proteome</keyword>
<evidence type="ECO:0000313" key="3">
    <source>
        <dbReference type="Proteomes" id="UP000281899"/>
    </source>
</evidence>
<evidence type="ECO:0000313" key="2">
    <source>
        <dbReference type="EMBL" id="ROH90448.1"/>
    </source>
</evidence>
<accession>A0ABX9X680</accession>
<organism evidence="2 3">
    <name type="scientific">Chryseobacterium cucumeris</name>
    <dbReference type="NCBI Taxonomy" id="1813611"/>
    <lineage>
        <taxon>Bacteria</taxon>
        <taxon>Pseudomonadati</taxon>
        <taxon>Bacteroidota</taxon>
        <taxon>Flavobacteriia</taxon>
        <taxon>Flavobacteriales</taxon>
        <taxon>Weeksellaceae</taxon>
        <taxon>Chryseobacterium group</taxon>
        <taxon>Chryseobacterium</taxon>
    </lineage>
</organism>